<dbReference type="InterPro" id="IPR027417">
    <property type="entry name" value="P-loop_NTPase"/>
</dbReference>
<evidence type="ECO:0000313" key="2">
    <source>
        <dbReference type="Proteomes" id="UP001157910"/>
    </source>
</evidence>
<sequence length="336" mass="36318">MHSPANLSTFLADWRNFPHRLDFRSGRLLYLRVDARTLESSAFLDGRTALSVTGEEYVVELEDALGCWSDTGCHQRPPLILHTAFCGSTLLARMLTQPGRVVCLREPQILADIAAWHAALPVERRKQTVPALRFALAQLGRSPGGAAIAIKPTNWINPMFPEMVDAGVERAVWLTSDLRTLLIAALRGGNDRIAYLSRYAVHAARSQSPLDSLIRQATVTGSSLEKALRLSALSLLAQQSSFAEIAPRFDEALHINFSALIGDPQATAARAAAALGLEGFAGDASLSASLQTHAKADAAFDGAREVAVNEDLFRRYGAEILGAERWATKVAAPQLA</sequence>
<dbReference type="Gene3D" id="3.40.50.300">
    <property type="entry name" value="P-loop containing nucleotide triphosphate hydrolases"/>
    <property type="match status" value="1"/>
</dbReference>
<keyword evidence="2" id="KW-1185">Reference proteome</keyword>
<dbReference type="RefSeq" id="WP_283405026.1">
    <property type="nucleotide sequence ID" value="NZ_FXUI01000001.1"/>
</dbReference>
<reference evidence="1 2" key="1">
    <citation type="submission" date="2017-05" db="EMBL/GenBank/DDBJ databases">
        <authorList>
            <person name="Varghese N."/>
            <person name="Submissions S."/>
        </authorList>
    </citation>
    <scope>NUCLEOTIDE SEQUENCE [LARGE SCALE GENOMIC DNA]</scope>
    <source>
        <strain evidence="1 2">SM16</strain>
    </source>
</reference>
<protein>
    <recommendedName>
        <fullName evidence="3">Sulfotransferase family protein</fullName>
    </recommendedName>
</protein>
<name>A0ABY1Q0E8_9SPHN</name>
<gene>
    <name evidence="1" type="ORF">SAMN06296065_101470</name>
</gene>
<evidence type="ECO:0000313" key="1">
    <source>
        <dbReference type="EMBL" id="SMP53739.1"/>
    </source>
</evidence>
<organism evidence="1 2">
    <name type="scientific">Novosphingobium panipatense</name>
    <dbReference type="NCBI Taxonomy" id="428991"/>
    <lineage>
        <taxon>Bacteria</taxon>
        <taxon>Pseudomonadati</taxon>
        <taxon>Pseudomonadota</taxon>
        <taxon>Alphaproteobacteria</taxon>
        <taxon>Sphingomonadales</taxon>
        <taxon>Sphingomonadaceae</taxon>
        <taxon>Novosphingobium</taxon>
    </lineage>
</organism>
<comment type="caution">
    <text evidence="1">The sequence shown here is derived from an EMBL/GenBank/DDBJ whole genome shotgun (WGS) entry which is preliminary data.</text>
</comment>
<proteinExistence type="predicted"/>
<dbReference type="Proteomes" id="UP001157910">
    <property type="component" value="Unassembled WGS sequence"/>
</dbReference>
<accession>A0ABY1Q0E8</accession>
<dbReference type="EMBL" id="FXUI01000001">
    <property type="protein sequence ID" value="SMP53739.1"/>
    <property type="molecule type" value="Genomic_DNA"/>
</dbReference>
<dbReference type="SUPFAM" id="SSF52540">
    <property type="entry name" value="P-loop containing nucleoside triphosphate hydrolases"/>
    <property type="match status" value="1"/>
</dbReference>
<evidence type="ECO:0008006" key="3">
    <source>
        <dbReference type="Google" id="ProtNLM"/>
    </source>
</evidence>